<feature type="transmembrane region" description="Helical" evidence="1">
    <location>
        <begin position="76"/>
        <end position="96"/>
    </location>
</feature>
<dbReference type="Proteomes" id="UP000236735">
    <property type="component" value="Unassembled WGS sequence"/>
</dbReference>
<dbReference type="EMBL" id="FNUV01000006">
    <property type="protein sequence ID" value="SEF99229.1"/>
    <property type="molecule type" value="Genomic_DNA"/>
</dbReference>
<feature type="transmembrane region" description="Helical" evidence="1">
    <location>
        <begin position="40"/>
        <end position="70"/>
    </location>
</feature>
<reference evidence="2 3" key="1">
    <citation type="submission" date="2016-10" db="EMBL/GenBank/DDBJ databases">
        <authorList>
            <person name="de Groot N.N."/>
        </authorList>
    </citation>
    <scope>NUCLEOTIDE SEQUENCE [LARGE SCALE GENOMIC DNA]</scope>
    <source>
        <strain evidence="2 3">AR32</strain>
    </source>
</reference>
<evidence type="ECO:0000256" key="1">
    <source>
        <dbReference type="SAM" id="Phobius"/>
    </source>
</evidence>
<name>A0A1H5WHZ1_XYLRU</name>
<keyword evidence="1" id="KW-1133">Transmembrane helix</keyword>
<evidence type="ECO:0000313" key="3">
    <source>
        <dbReference type="Proteomes" id="UP000236735"/>
    </source>
</evidence>
<keyword evidence="1" id="KW-0812">Transmembrane</keyword>
<dbReference type="RefSeq" id="WP_036911042.1">
    <property type="nucleotide sequence ID" value="NZ_FNUV01000006.1"/>
</dbReference>
<proteinExistence type="predicted"/>
<evidence type="ECO:0008006" key="4">
    <source>
        <dbReference type="Google" id="ProtNLM"/>
    </source>
</evidence>
<dbReference type="AlphaFoldDB" id="A0A1H5WHZ1"/>
<evidence type="ECO:0000313" key="2">
    <source>
        <dbReference type="EMBL" id="SEF99229.1"/>
    </source>
</evidence>
<organism evidence="2 3">
    <name type="scientific">Xylanibacter ruminicola</name>
    <name type="common">Prevotella ruminicola</name>
    <dbReference type="NCBI Taxonomy" id="839"/>
    <lineage>
        <taxon>Bacteria</taxon>
        <taxon>Pseudomonadati</taxon>
        <taxon>Bacteroidota</taxon>
        <taxon>Bacteroidia</taxon>
        <taxon>Bacteroidales</taxon>
        <taxon>Prevotellaceae</taxon>
        <taxon>Xylanibacter</taxon>
    </lineage>
</organism>
<dbReference type="GeneID" id="32573908"/>
<keyword evidence="1" id="KW-0472">Membrane</keyword>
<sequence length="116" mass="13116">MLSSDKNVETIAQLIEVLKHYLGLQKEYLKFDVIDKVVRLLTAAALAVIFILIIIAVLMYFSIALAFWLANFTGTSAAFFIVAGLHLLILMFFVIFRKSWIEKPLVHFLASLLLGK</sequence>
<accession>A0A1H5WHZ1</accession>
<gene>
    <name evidence="2" type="ORF">SAMN05216354_2368</name>
</gene>
<protein>
    <recommendedName>
        <fullName evidence="4">Holin-X, holin superfamily III</fullName>
    </recommendedName>
</protein>